<dbReference type="PANTHER" id="PTHR33337:SF40">
    <property type="entry name" value="CENP-V_GFA DOMAIN-CONTAINING PROTEIN-RELATED"/>
    <property type="match status" value="1"/>
</dbReference>
<comment type="similarity">
    <text evidence="1">Belongs to the Gfa family.</text>
</comment>
<evidence type="ECO:0000256" key="1">
    <source>
        <dbReference type="ARBA" id="ARBA00005495"/>
    </source>
</evidence>
<proteinExistence type="inferred from homology"/>
<name>A0A1M6N5E2_9RHOB</name>
<dbReference type="PANTHER" id="PTHR33337">
    <property type="entry name" value="GFA DOMAIN-CONTAINING PROTEIN"/>
    <property type="match status" value="1"/>
</dbReference>
<dbReference type="PROSITE" id="PS51891">
    <property type="entry name" value="CENP_V_GFA"/>
    <property type="match status" value="1"/>
</dbReference>
<keyword evidence="4" id="KW-0456">Lyase</keyword>
<dbReference type="RefSeq" id="WP_073253712.1">
    <property type="nucleotide sequence ID" value="NZ_FQZQ01000015.1"/>
</dbReference>
<organism evidence="6 7">
    <name type="scientific">Shimia gijangensis</name>
    <dbReference type="NCBI Taxonomy" id="1470563"/>
    <lineage>
        <taxon>Bacteria</taxon>
        <taxon>Pseudomonadati</taxon>
        <taxon>Pseudomonadota</taxon>
        <taxon>Alphaproteobacteria</taxon>
        <taxon>Rhodobacterales</taxon>
        <taxon>Roseobacteraceae</taxon>
    </lineage>
</organism>
<gene>
    <name evidence="6" type="ORF">SAMN05444000_11547</name>
</gene>
<dbReference type="AlphaFoldDB" id="A0A1M6N5E2"/>
<dbReference type="InterPro" id="IPR011057">
    <property type="entry name" value="Mss4-like_sf"/>
</dbReference>
<dbReference type="EMBL" id="FQZQ01000015">
    <property type="protein sequence ID" value="SHJ90846.1"/>
    <property type="molecule type" value="Genomic_DNA"/>
</dbReference>
<evidence type="ECO:0000259" key="5">
    <source>
        <dbReference type="PROSITE" id="PS51891"/>
    </source>
</evidence>
<sequence>MNERLVGGCKCGAVRYSGSRADVPMFRCHCRDCQQLTGSGHSDMVPLDAASFSMSDGSKTYEMAGGSGRSTFSGFCPNCGAQLTRRSERSPDRIYVHAASLDDPSVYKPAKSIYADCAQPWDNAVVATRD</sequence>
<feature type="domain" description="CENP-V/GFA" evidence="5">
    <location>
        <begin position="5"/>
        <end position="122"/>
    </location>
</feature>
<dbReference type="Proteomes" id="UP000183982">
    <property type="component" value="Unassembled WGS sequence"/>
</dbReference>
<accession>A0A1M6N5E2</accession>
<dbReference type="GO" id="GO:0016846">
    <property type="term" value="F:carbon-sulfur lyase activity"/>
    <property type="evidence" value="ECO:0007669"/>
    <property type="project" value="InterPro"/>
</dbReference>
<dbReference type="SUPFAM" id="SSF51316">
    <property type="entry name" value="Mss4-like"/>
    <property type="match status" value="1"/>
</dbReference>
<evidence type="ECO:0000313" key="6">
    <source>
        <dbReference type="EMBL" id="SHJ90846.1"/>
    </source>
</evidence>
<dbReference type="Gene3D" id="3.90.1590.10">
    <property type="entry name" value="glutathione-dependent formaldehyde- activating enzyme (gfa)"/>
    <property type="match status" value="1"/>
</dbReference>
<keyword evidence="7" id="KW-1185">Reference proteome</keyword>
<evidence type="ECO:0000256" key="2">
    <source>
        <dbReference type="ARBA" id="ARBA00022723"/>
    </source>
</evidence>
<dbReference type="InterPro" id="IPR006913">
    <property type="entry name" value="CENP-V/GFA"/>
</dbReference>
<dbReference type="GO" id="GO:0046872">
    <property type="term" value="F:metal ion binding"/>
    <property type="evidence" value="ECO:0007669"/>
    <property type="project" value="UniProtKB-KW"/>
</dbReference>
<protein>
    <submittedName>
        <fullName evidence="6">Uncharacterized conserved protein</fullName>
    </submittedName>
</protein>
<keyword evidence="2" id="KW-0479">Metal-binding</keyword>
<dbReference type="OrthoDB" id="9807246at2"/>
<evidence type="ECO:0000313" key="7">
    <source>
        <dbReference type="Proteomes" id="UP000183982"/>
    </source>
</evidence>
<keyword evidence="3" id="KW-0862">Zinc</keyword>
<reference evidence="7" key="1">
    <citation type="submission" date="2016-11" db="EMBL/GenBank/DDBJ databases">
        <authorList>
            <person name="Varghese N."/>
            <person name="Submissions S."/>
        </authorList>
    </citation>
    <scope>NUCLEOTIDE SEQUENCE [LARGE SCALE GENOMIC DNA]</scope>
    <source>
        <strain evidence="7">DSM 100564</strain>
    </source>
</reference>
<evidence type="ECO:0000256" key="3">
    <source>
        <dbReference type="ARBA" id="ARBA00022833"/>
    </source>
</evidence>
<dbReference type="STRING" id="1470563.SAMN05444000_11547"/>
<evidence type="ECO:0000256" key="4">
    <source>
        <dbReference type="ARBA" id="ARBA00023239"/>
    </source>
</evidence>
<dbReference type="Pfam" id="PF04828">
    <property type="entry name" value="GFA"/>
    <property type="match status" value="1"/>
</dbReference>